<accession>V9XRB7</accession>
<dbReference type="EMBL" id="CP006996">
    <property type="protein sequence ID" value="AHD23937.1"/>
    <property type="molecule type" value="Genomic_DNA"/>
</dbReference>
<dbReference type="AlphaFoldDB" id="V9XRB7"/>
<dbReference type="PATRIC" id="fig|1435356.3.peg.4529"/>
<reference evidence="1 2" key="1">
    <citation type="journal article" date="2014" name="Genome Announc.">
        <title>Complete Genome of Rhodococcus pyridinivorans SB3094, a Methyl-Ethyl-Ketone-Degrading Bacterium Used for Bioaugmentation.</title>
        <authorList>
            <person name="Dueholm M.S."/>
            <person name="Albertsen M."/>
            <person name="D'Imperio S."/>
            <person name="Tale V.P."/>
            <person name="Lewis D."/>
            <person name="Nielsen P.H."/>
            <person name="Nielsen J.L."/>
        </authorList>
    </citation>
    <scope>NUCLEOTIDE SEQUENCE [LARGE SCALE GENOMIC DNA]</scope>
    <source>
        <strain evidence="1 2">SB3094</strain>
    </source>
</reference>
<dbReference type="HOGENOM" id="CLU_3047478_0_0_11"/>
<dbReference type="Proteomes" id="UP000018781">
    <property type="component" value="Chromosome"/>
</dbReference>
<evidence type="ECO:0000313" key="1">
    <source>
        <dbReference type="EMBL" id="AHD23937.1"/>
    </source>
</evidence>
<organism evidence="1 2">
    <name type="scientific">Rhodococcus pyridinivorans SB3094</name>
    <dbReference type="NCBI Taxonomy" id="1435356"/>
    <lineage>
        <taxon>Bacteria</taxon>
        <taxon>Bacillati</taxon>
        <taxon>Actinomycetota</taxon>
        <taxon>Actinomycetes</taxon>
        <taxon>Mycobacteriales</taxon>
        <taxon>Nocardiaceae</taxon>
        <taxon>Rhodococcus</taxon>
    </lineage>
</organism>
<protein>
    <submittedName>
        <fullName evidence="1">Uncharacterized protein</fullName>
    </submittedName>
</protein>
<proteinExistence type="predicted"/>
<dbReference type="KEGG" id="rpy:Y013_22490"/>
<sequence length="54" mass="6005">MYRVVVVAAIDDPEPAVTIDEQERVWVATKKDVLLLDPAGTLVELDIAARLRTE</sequence>
<gene>
    <name evidence="1" type="ORF">Y013_22490</name>
</gene>
<evidence type="ECO:0000313" key="2">
    <source>
        <dbReference type="Proteomes" id="UP000018781"/>
    </source>
</evidence>
<name>V9XRB7_9NOCA</name>